<organism evidence="2 3">
    <name type="scientific">Tritrichomonas musculus</name>
    <dbReference type="NCBI Taxonomy" id="1915356"/>
    <lineage>
        <taxon>Eukaryota</taxon>
        <taxon>Metamonada</taxon>
        <taxon>Parabasalia</taxon>
        <taxon>Tritrichomonadida</taxon>
        <taxon>Tritrichomonadidae</taxon>
        <taxon>Tritrichomonas</taxon>
    </lineage>
</organism>
<reference evidence="2 3" key="1">
    <citation type="submission" date="2024-04" db="EMBL/GenBank/DDBJ databases">
        <title>Tritrichomonas musculus Genome.</title>
        <authorList>
            <person name="Alves-Ferreira E."/>
            <person name="Grigg M."/>
            <person name="Lorenzi H."/>
            <person name="Galac M."/>
        </authorList>
    </citation>
    <scope>NUCLEOTIDE SEQUENCE [LARGE SCALE GENOMIC DNA]</scope>
    <source>
        <strain evidence="2 3">EAF2021</strain>
    </source>
</reference>
<comment type="caution">
    <text evidence="2">The sequence shown here is derived from an EMBL/GenBank/DDBJ whole genome shotgun (WGS) entry which is preliminary data.</text>
</comment>
<evidence type="ECO:0000313" key="2">
    <source>
        <dbReference type="EMBL" id="KAK8895012.1"/>
    </source>
</evidence>
<feature type="compositionally biased region" description="Polar residues" evidence="1">
    <location>
        <begin position="322"/>
        <end position="340"/>
    </location>
</feature>
<feature type="compositionally biased region" description="Polar residues" evidence="1">
    <location>
        <begin position="301"/>
        <end position="312"/>
    </location>
</feature>
<dbReference type="EMBL" id="JAPFFF010000003">
    <property type="protein sequence ID" value="KAK8895012.1"/>
    <property type="molecule type" value="Genomic_DNA"/>
</dbReference>
<proteinExistence type="predicted"/>
<name>A0ABR2KV58_9EUKA</name>
<feature type="region of interest" description="Disordered" evidence="1">
    <location>
        <begin position="709"/>
        <end position="756"/>
    </location>
</feature>
<feature type="compositionally biased region" description="Polar residues" evidence="1">
    <location>
        <begin position="139"/>
        <end position="156"/>
    </location>
</feature>
<dbReference type="Proteomes" id="UP001470230">
    <property type="component" value="Unassembled WGS sequence"/>
</dbReference>
<evidence type="ECO:0008006" key="4">
    <source>
        <dbReference type="Google" id="ProtNLM"/>
    </source>
</evidence>
<feature type="compositionally biased region" description="Basic and acidic residues" evidence="1">
    <location>
        <begin position="181"/>
        <end position="196"/>
    </location>
</feature>
<feature type="compositionally biased region" description="Polar residues" evidence="1">
    <location>
        <begin position="227"/>
        <end position="280"/>
    </location>
</feature>
<accession>A0ABR2KV58</accession>
<feature type="compositionally biased region" description="Polar residues" evidence="1">
    <location>
        <begin position="739"/>
        <end position="755"/>
    </location>
</feature>
<evidence type="ECO:0000313" key="3">
    <source>
        <dbReference type="Proteomes" id="UP001470230"/>
    </source>
</evidence>
<gene>
    <name evidence="2" type="ORF">M9Y10_023454</name>
</gene>
<sequence>MEKVRETSTDSIKENNLSQITDENIRNHLKARYLNLVSQTSPSSIQYGNEKAMLIAADLALQYLQRHDMSLTLDSATSESHNLLVRQFTDRWLARTLQIRGRQEVLHGLILSKKNNTFDIGFGPNFIKNKREEGEKYKSSTFRSKSLPSEKNNLLKTSMEEEKTNEDTNSNNESANKTKKQTNDSENQIRSRESKSSKSSKNKNSRKSYESQKKTQNLIEEEKEPSNHSAHANISESQHNSSQNSISESQHYSPQNNNLESQQYSSQLNQKDSRQISSNKHSSKHEIEKSDSIDSQIDDSNLYSQLQENSSKSGDKIHDINNDATNSNILPSPLKTTYSGRENEDISENSNEIFGTDDEMKTHTYEYSTIYSCDEPTHVTQYEYSTIYSSDGPTHETQYEYETLTQQSSEINDDNSKAYEYSFVTDISSQRANQIKGQNDTNYSSMKNKNYTESISTSPKINPSTTYEYYPSYTIKEENENSTNNQTKEQKEDLQLQFPFVQSRSINIPLDKEQNPNQPNQPKHADYYAKKHSKGQKDKLIFSNPVEFSNPDNFTGSSIENEGHIAAMKREAEAYQDEPEIILEEEEDIEPTNNFFIFHAVDIQPDCELQKLFKSQSKHNKEKPNNLIQGRRNISQQYNSFHKESSFNKMPQENPTNIKRSNKKNNNILEVEEREVLLCNESSSNMNHVNENLKNNNIKSINLSEIEKEKPKHDPSIGELFDNINSTSHNKKTEKSSKKNLQNQTENDPNMQDFTSFSSESSCISISSNTINKTKHHRHYHKHLHHGSIKRGSHYIEKINRNLNYQSNNTAYEREIQLNNEYSSPKKVMENDLDDALSSSVSSLIIPPSSSSSPISVFSSGDQIQEQKHNDNSLVTDYNLFAQNKNIEYENQILNEKNRKTKFSNKLESSKIDNKKKLNRQSSLFSLKKSKNATSSMESFHLEDRISESSTITSIAKICESISEDELMEMSDASPVSFD</sequence>
<keyword evidence="3" id="KW-1185">Reference proteome</keyword>
<feature type="region of interest" description="Disordered" evidence="1">
    <location>
        <begin position="134"/>
        <end position="345"/>
    </location>
</feature>
<evidence type="ECO:0000256" key="1">
    <source>
        <dbReference type="SAM" id="MobiDB-lite"/>
    </source>
</evidence>
<protein>
    <recommendedName>
        <fullName evidence="4">LisH domain-containing protein</fullName>
    </recommendedName>
</protein>